<accession>A0A5J9WH08</accession>
<evidence type="ECO:0000313" key="3">
    <source>
        <dbReference type="Proteomes" id="UP000324897"/>
    </source>
</evidence>
<dbReference type="EMBL" id="RWGY01000004">
    <property type="protein sequence ID" value="TVU47353.1"/>
    <property type="molecule type" value="Genomic_DNA"/>
</dbReference>
<feature type="region of interest" description="Disordered" evidence="1">
    <location>
        <begin position="49"/>
        <end position="104"/>
    </location>
</feature>
<feature type="compositionally biased region" description="Polar residues" evidence="1">
    <location>
        <begin position="83"/>
        <end position="104"/>
    </location>
</feature>
<gene>
    <name evidence="2" type="ORF">EJB05_06951</name>
</gene>
<dbReference type="Gramene" id="TVU47353">
    <property type="protein sequence ID" value="TVU47353"/>
    <property type="gene ID" value="EJB05_06951"/>
</dbReference>
<keyword evidence="3" id="KW-1185">Reference proteome</keyword>
<proteinExistence type="predicted"/>
<organism evidence="2 3">
    <name type="scientific">Eragrostis curvula</name>
    <name type="common">weeping love grass</name>
    <dbReference type="NCBI Taxonomy" id="38414"/>
    <lineage>
        <taxon>Eukaryota</taxon>
        <taxon>Viridiplantae</taxon>
        <taxon>Streptophyta</taxon>
        <taxon>Embryophyta</taxon>
        <taxon>Tracheophyta</taxon>
        <taxon>Spermatophyta</taxon>
        <taxon>Magnoliopsida</taxon>
        <taxon>Liliopsida</taxon>
        <taxon>Poales</taxon>
        <taxon>Poaceae</taxon>
        <taxon>PACMAD clade</taxon>
        <taxon>Chloridoideae</taxon>
        <taxon>Eragrostideae</taxon>
        <taxon>Eragrostidinae</taxon>
        <taxon>Eragrostis</taxon>
    </lineage>
</organism>
<reference evidence="2 3" key="1">
    <citation type="journal article" date="2019" name="Sci. Rep.">
        <title>A high-quality genome of Eragrostis curvula grass provides insights into Poaceae evolution and supports new strategies to enhance forage quality.</title>
        <authorList>
            <person name="Carballo J."/>
            <person name="Santos B.A.C.M."/>
            <person name="Zappacosta D."/>
            <person name="Garbus I."/>
            <person name="Selva J.P."/>
            <person name="Gallo C.A."/>
            <person name="Diaz A."/>
            <person name="Albertini E."/>
            <person name="Caccamo M."/>
            <person name="Echenique V."/>
        </authorList>
    </citation>
    <scope>NUCLEOTIDE SEQUENCE [LARGE SCALE GENOMIC DNA]</scope>
    <source>
        <strain evidence="3">cv. Victoria</strain>
        <tissue evidence="2">Leaf</tissue>
    </source>
</reference>
<protein>
    <submittedName>
        <fullName evidence="2">Uncharacterized protein</fullName>
    </submittedName>
</protein>
<sequence length="170" mass="17007">MAKNSICSRNAPPRGRCPVALVGCRPCRGARQSNQACLPCVAKHKIASHGDGGAAKAATQSVARRRSDSRLAAKASPGDSEANVLSSMGTASENSGARMTRSRSSTAMWCVSRSESLVSEASMRDLSSAIAAFFDSVAPGAGGGASPPAASGVDGGCAVLGDLGWGLGPD</sequence>
<dbReference type="AlphaFoldDB" id="A0A5J9WH08"/>
<feature type="non-terminal residue" evidence="2">
    <location>
        <position position="1"/>
    </location>
</feature>
<name>A0A5J9WH08_9POAL</name>
<comment type="caution">
    <text evidence="2">The sequence shown here is derived from an EMBL/GenBank/DDBJ whole genome shotgun (WGS) entry which is preliminary data.</text>
</comment>
<dbReference type="Proteomes" id="UP000324897">
    <property type="component" value="Chromosome 5"/>
</dbReference>
<evidence type="ECO:0000313" key="2">
    <source>
        <dbReference type="EMBL" id="TVU47353.1"/>
    </source>
</evidence>
<evidence type="ECO:0000256" key="1">
    <source>
        <dbReference type="SAM" id="MobiDB-lite"/>
    </source>
</evidence>